<evidence type="ECO:0000256" key="1">
    <source>
        <dbReference type="SAM" id="MobiDB-lite"/>
    </source>
</evidence>
<comment type="caution">
    <text evidence="2">The sequence shown here is derived from an EMBL/GenBank/DDBJ whole genome shotgun (WGS) entry which is preliminary data.</text>
</comment>
<feature type="compositionally biased region" description="Low complexity" evidence="1">
    <location>
        <begin position="368"/>
        <end position="384"/>
    </location>
</feature>
<feature type="compositionally biased region" description="Polar residues" evidence="1">
    <location>
        <begin position="329"/>
        <end position="363"/>
    </location>
</feature>
<feature type="compositionally biased region" description="Acidic residues" evidence="1">
    <location>
        <begin position="244"/>
        <end position="253"/>
    </location>
</feature>
<protein>
    <submittedName>
        <fullName evidence="2">Uncharacterized protein</fullName>
    </submittedName>
</protein>
<feature type="compositionally biased region" description="Basic residues" evidence="1">
    <location>
        <begin position="649"/>
        <end position="658"/>
    </location>
</feature>
<accession>A0A9N8HH52</accession>
<feature type="compositionally biased region" description="Basic and acidic residues" evidence="1">
    <location>
        <begin position="488"/>
        <end position="498"/>
    </location>
</feature>
<reference evidence="2" key="1">
    <citation type="submission" date="2020-06" db="EMBL/GenBank/DDBJ databases">
        <authorList>
            <consortium name="Plant Systems Biology data submission"/>
        </authorList>
    </citation>
    <scope>NUCLEOTIDE SEQUENCE</scope>
    <source>
        <strain evidence="2">D6</strain>
    </source>
</reference>
<evidence type="ECO:0000313" key="2">
    <source>
        <dbReference type="EMBL" id="CAB9512110.1"/>
    </source>
</evidence>
<feature type="region of interest" description="Disordered" evidence="1">
    <location>
        <begin position="1"/>
        <end position="23"/>
    </location>
</feature>
<dbReference type="Proteomes" id="UP001153069">
    <property type="component" value="Unassembled WGS sequence"/>
</dbReference>
<feature type="compositionally biased region" description="Low complexity" evidence="1">
    <location>
        <begin position="621"/>
        <end position="631"/>
    </location>
</feature>
<feature type="compositionally biased region" description="Low complexity" evidence="1">
    <location>
        <begin position="1"/>
        <end position="15"/>
    </location>
</feature>
<keyword evidence="3" id="KW-1185">Reference proteome</keyword>
<feature type="compositionally biased region" description="Basic and acidic residues" evidence="1">
    <location>
        <begin position="454"/>
        <end position="465"/>
    </location>
</feature>
<feature type="compositionally biased region" description="Polar residues" evidence="1">
    <location>
        <begin position="255"/>
        <end position="264"/>
    </location>
</feature>
<feature type="region of interest" description="Disordered" evidence="1">
    <location>
        <begin position="222"/>
        <end position="465"/>
    </location>
</feature>
<feature type="compositionally biased region" description="Basic residues" evidence="1">
    <location>
        <begin position="558"/>
        <end position="571"/>
    </location>
</feature>
<sequence>MATTATSTIATTTTTPLEETRNQHRDKATVLLRLAEAVEDSSQRRRRGSTVTVTAADLSQLSYDLTVAASEIPSSSQTSPLGAPEEITSVDQVQSTIQNVVQAVYQLREHSHLKYQMLEMKYFDLKRHAFDVEHQNRKLQMMQVPPNHTNNTTIIHPLSISSSNNIHQQEELTAQLQQENYDLRKQLRESCFDCRKLVQENYGLRKILLDAGVHWNVLTTSNSSHAEESKEGESKMDDDNSETKEDDFEDAQEYIDTTTTTATLSVPEDEAPKEMPTATATTQNVVEPPTTTTTEPHDLPEAEEFQDAEEELNISTTPEEVVSKPPTTPERTVSTGSTDSLMTLESSHATTPTEVSPPTTNTDKAPLTTPSPASTTTPSSSGTTRSKRSSRKSVTFAKMATKLKNDRRTSITSLDSSNGNMSFNASFNSIQSHNDNDESVATSNSARTNATNARQEELEKKTQEQHDRNLELLGVGGIYAASSTTPTREPHKGVKQESRLQQPPQIRRKSYHHTANNKPMTSISVSKERRHSHGDILRQNNSNHSHRQALTAKELMSKTKKSDKKRGSGARKTFHIQMSAMTPPRSSQIMQATEPLDPLEEEKRLSALLGGFSMGNHFVPTTSTATTTTSTARRDNSSDDVSVASSKSFFRRRKSKKWSSKESDNDDDDQRSVGSTKSLSKFFKKSPSRKSSSSSKKSDDRSVGSNRLF</sequence>
<evidence type="ECO:0000313" key="3">
    <source>
        <dbReference type="Proteomes" id="UP001153069"/>
    </source>
</evidence>
<dbReference type="AlphaFoldDB" id="A0A9N8HH52"/>
<organism evidence="2 3">
    <name type="scientific">Seminavis robusta</name>
    <dbReference type="NCBI Taxonomy" id="568900"/>
    <lineage>
        <taxon>Eukaryota</taxon>
        <taxon>Sar</taxon>
        <taxon>Stramenopiles</taxon>
        <taxon>Ochrophyta</taxon>
        <taxon>Bacillariophyta</taxon>
        <taxon>Bacillariophyceae</taxon>
        <taxon>Bacillariophycidae</taxon>
        <taxon>Naviculales</taxon>
        <taxon>Naviculaceae</taxon>
        <taxon>Seminavis</taxon>
    </lineage>
</organism>
<gene>
    <name evidence="2" type="ORF">SEMRO_519_G158970.1</name>
</gene>
<feature type="compositionally biased region" description="Acidic residues" evidence="1">
    <location>
        <begin position="301"/>
        <end position="312"/>
    </location>
</feature>
<feature type="compositionally biased region" description="Polar residues" evidence="1">
    <location>
        <begin position="513"/>
        <end position="525"/>
    </location>
</feature>
<feature type="region of interest" description="Disordered" evidence="1">
    <location>
        <begin position="481"/>
        <end position="571"/>
    </location>
</feature>
<proteinExistence type="predicted"/>
<feature type="compositionally biased region" description="Polar residues" evidence="1">
    <location>
        <begin position="410"/>
        <end position="453"/>
    </location>
</feature>
<feature type="compositionally biased region" description="Low complexity" evidence="1">
    <location>
        <begin position="639"/>
        <end position="648"/>
    </location>
</feature>
<dbReference type="EMBL" id="CAICTM010000518">
    <property type="protein sequence ID" value="CAB9512110.1"/>
    <property type="molecule type" value="Genomic_DNA"/>
</dbReference>
<feature type="compositionally biased region" description="Basic and acidic residues" evidence="1">
    <location>
        <begin position="225"/>
        <end position="243"/>
    </location>
</feature>
<name>A0A9N8HH52_9STRA</name>
<feature type="region of interest" description="Disordered" evidence="1">
    <location>
        <begin position="613"/>
        <end position="709"/>
    </location>
</feature>